<organism evidence="1">
    <name type="scientific">marine sediment metagenome</name>
    <dbReference type="NCBI Taxonomy" id="412755"/>
    <lineage>
        <taxon>unclassified sequences</taxon>
        <taxon>metagenomes</taxon>
        <taxon>ecological metagenomes</taxon>
    </lineage>
</organism>
<dbReference type="EMBL" id="BARW01011359">
    <property type="protein sequence ID" value="GAI73123.1"/>
    <property type="molecule type" value="Genomic_DNA"/>
</dbReference>
<feature type="non-terminal residue" evidence="1">
    <location>
        <position position="1"/>
    </location>
</feature>
<proteinExistence type="predicted"/>
<comment type="caution">
    <text evidence="1">The sequence shown here is derived from an EMBL/GenBank/DDBJ whole genome shotgun (WGS) entry which is preliminary data.</text>
</comment>
<feature type="non-terminal residue" evidence="1">
    <location>
        <position position="247"/>
    </location>
</feature>
<reference evidence="1" key="1">
    <citation type="journal article" date="2014" name="Front. Microbiol.">
        <title>High frequency of phylogenetically diverse reductive dehalogenase-homologous genes in deep subseafloor sedimentary metagenomes.</title>
        <authorList>
            <person name="Kawai M."/>
            <person name="Futagami T."/>
            <person name="Toyoda A."/>
            <person name="Takaki Y."/>
            <person name="Nishi S."/>
            <person name="Hori S."/>
            <person name="Arai W."/>
            <person name="Tsubouchi T."/>
            <person name="Morono Y."/>
            <person name="Uchiyama I."/>
            <person name="Ito T."/>
            <person name="Fujiyama A."/>
            <person name="Inagaki F."/>
            <person name="Takami H."/>
        </authorList>
    </citation>
    <scope>NUCLEOTIDE SEQUENCE</scope>
    <source>
        <strain evidence="1">Expedition CK06-06</strain>
    </source>
</reference>
<sequence>PAGNTTPTWTTPTTGTVTGAGSLNFLPKYLSNGTDIGNSILKDLNGQLSTSTAQSVLGIFQGTTSAGYAEFHLKNDAGNLLVMGNYAVAKNTRQYIGYTRADTGLFESSGNGDTPSTVLAGVAGIRIVNTEGTLASAQADNSVQLLTHIYNGSSRVALHARYDGNIGIGTTSPNEKLQLAGNLNAYAPGGINAGLFASTAAGSTTIALRSSGVTHFNGGNVGINNSAPAKKLEISSPTSGDGILLTG</sequence>
<name>X1QXX3_9ZZZZ</name>
<dbReference type="AlphaFoldDB" id="X1QXX3"/>
<accession>X1QXX3</accession>
<protein>
    <submittedName>
        <fullName evidence="1">Uncharacterized protein</fullName>
    </submittedName>
</protein>
<evidence type="ECO:0000313" key="1">
    <source>
        <dbReference type="EMBL" id="GAI73123.1"/>
    </source>
</evidence>
<gene>
    <name evidence="1" type="ORF">S12H4_21938</name>
</gene>